<keyword evidence="4 7" id="KW-0812">Transmembrane</keyword>
<feature type="transmembrane region" description="Helical" evidence="7">
    <location>
        <begin position="250"/>
        <end position="270"/>
    </location>
</feature>
<evidence type="ECO:0000256" key="4">
    <source>
        <dbReference type="ARBA" id="ARBA00022692"/>
    </source>
</evidence>
<name>A0ABT8DBL8_9RHOB</name>
<feature type="transmembrane region" description="Helical" evidence="7">
    <location>
        <begin position="60"/>
        <end position="78"/>
    </location>
</feature>
<keyword evidence="5 7" id="KW-1133">Transmembrane helix</keyword>
<keyword evidence="9" id="KW-1185">Reference proteome</keyword>
<gene>
    <name evidence="8" type="ORF">QWZ10_24695</name>
</gene>
<comment type="caution">
    <text evidence="8">The sequence shown here is derived from an EMBL/GenBank/DDBJ whole genome shotgun (WGS) entry which is preliminary data.</text>
</comment>
<evidence type="ECO:0000313" key="9">
    <source>
        <dbReference type="Proteomes" id="UP001243846"/>
    </source>
</evidence>
<evidence type="ECO:0000256" key="2">
    <source>
        <dbReference type="ARBA" id="ARBA00007977"/>
    </source>
</evidence>
<feature type="transmembrane region" description="Helical" evidence="7">
    <location>
        <begin position="189"/>
        <end position="213"/>
    </location>
</feature>
<dbReference type="InterPro" id="IPR018383">
    <property type="entry name" value="UPF0324_pro"/>
</dbReference>
<accession>A0ABT8DBL8</accession>
<evidence type="ECO:0000256" key="5">
    <source>
        <dbReference type="ARBA" id="ARBA00022989"/>
    </source>
</evidence>
<feature type="transmembrane region" description="Helical" evidence="7">
    <location>
        <begin position="147"/>
        <end position="168"/>
    </location>
</feature>
<evidence type="ECO:0000313" key="8">
    <source>
        <dbReference type="EMBL" id="MDN3714197.1"/>
    </source>
</evidence>
<evidence type="ECO:0000256" key="1">
    <source>
        <dbReference type="ARBA" id="ARBA00004651"/>
    </source>
</evidence>
<dbReference type="PANTHER" id="PTHR30106:SF2">
    <property type="entry name" value="UPF0324 INNER MEMBRANE PROTEIN YEIH"/>
    <property type="match status" value="1"/>
</dbReference>
<feature type="transmembrane region" description="Helical" evidence="7">
    <location>
        <begin position="219"/>
        <end position="238"/>
    </location>
</feature>
<dbReference type="PANTHER" id="PTHR30106">
    <property type="entry name" value="INNER MEMBRANE PROTEIN YEIH-RELATED"/>
    <property type="match status" value="1"/>
</dbReference>
<organism evidence="8 9">
    <name type="scientific">Paracoccus cavernae</name>
    <dbReference type="NCBI Taxonomy" id="1571207"/>
    <lineage>
        <taxon>Bacteria</taxon>
        <taxon>Pseudomonadati</taxon>
        <taxon>Pseudomonadota</taxon>
        <taxon>Alphaproteobacteria</taxon>
        <taxon>Rhodobacterales</taxon>
        <taxon>Paracoccaceae</taxon>
        <taxon>Paracoccus</taxon>
    </lineage>
</organism>
<evidence type="ECO:0000256" key="3">
    <source>
        <dbReference type="ARBA" id="ARBA00022475"/>
    </source>
</evidence>
<feature type="transmembrane region" description="Helical" evidence="7">
    <location>
        <begin position="90"/>
        <end position="110"/>
    </location>
</feature>
<comment type="subcellular location">
    <subcellularLocation>
        <location evidence="1">Cell membrane</location>
        <topology evidence="1">Multi-pass membrane protein</topology>
    </subcellularLocation>
</comment>
<dbReference type="Proteomes" id="UP001243846">
    <property type="component" value="Unassembled WGS sequence"/>
</dbReference>
<evidence type="ECO:0000256" key="6">
    <source>
        <dbReference type="ARBA" id="ARBA00023136"/>
    </source>
</evidence>
<comment type="similarity">
    <text evidence="2">Belongs to the UPF0324 family.</text>
</comment>
<sequence>MRFAAKTLLRLAVALLGLQITLAQVASLGFSGFAIAAAALFSTFFVTLWLGDRLGVARSLSALIAAGSSICGASAIAAADAQIHARDEDVAYAVSCVTIFGTLLMFGFPLAMPALGLDATQFGAWSGAAIHEVAQVVGAGVQGGEEALTIAVVIKLCRVLMLAPLLIVMGLMASRFRPEGAATGTKPPLVPAFLIGFVVIMLANSAGVVPVVAHDGLVALTPVLLTLALTALGLGTNFRKLRALGPKPLILGAAATVWISGVSLALALLLF</sequence>
<keyword evidence="3" id="KW-1003">Cell membrane</keyword>
<dbReference type="EMBL" id="JAUFRC010000003">
    <property type="protein sequence ID" value="MDN3714197.1"/>
    <property type="molecule type" value="Genomic_DNA"/>
</dbReference>
<keyword evidence="6 7" id="KW-0472">Membrane</keyword>
<evidence type="ECO:0000256" key="7">
    <source>
        <dbReference type="SAM" id="Phobius"/>
    </source>
</evidence>
<reference evidence="9" key="1">
    <citation type="journal article" date="2019" name="Int. J. Syst. Evol. Microbiol.">
        <title>The Global Catalogue of Microorganisms (GCM) 10K type strain sequencing project: providing services to taxonomists for standard genome sequencing and annotation.</title>
        <authorList>
            <consortium name="The Broad Institute Genomics Platform"/>
            <consortium name="The Broad Institute Genome Sequencing Center for Infectious Disease"/>
            <person name="Wu L."/>
            <person name="Ma J."/>
        </authorList>
    </citation>
    <scope>NUCLEOTIDE SEQUENCE [LARGE SCALE GENOMIC DNA]</scope>
    <source>
        <strain evidence="9">CECT 8482</strain>
    </source>
</reference>
<feature type="transmembrane region" description="Helical" evidence="7">
    <location>
        <begin position="33"/>
        <end position="51"/>
    </location>
</feature>
<proteinExistence type="inferred from homology"/>
<dbReference type="Pfam" id="PF03601">
    <property type="entry name" value="Cons_hypoth698"/>
    <property type="match status" value="1"/>
</dbReference>
<protein>
    <submittedName>
        <fullName evidence="8">Sulfate exporter family transporter</fullName>
    </submittedName>
</protein>